<gene>
    <name evidence="2" type="ORF">Val02_86580</name>
</gene>
<dbReference type="AlphaFoldDB" id="A0A8J3YWG6"/>
<dbReference type="Proteomes" id="UP000619260">
    <property type="component" value="Unassembled WGS sequence"/>
</dbReference>
<keyword evidence="1" id="KW-1133">Transmembrane helix</keyword>
<feature type="transmembrane region" description="Helical" evidence="1">
    <location>
        <begin position="41"/>
        <end position="63"/>
    </location>
</feature>
<accession>A0A8J3YWG6</accession>
<protein>
    <recommendedName>
        <fullName evidence="4">ABC transporter</fullName>
    </recommendedName>
</protein>
<dbReference type="RefSeq" id="WP_203905168.1">
    <property type="nucleotide sequence ID" value="NZ_BOPF01000054.1"/>
</dbReference>
<comment type="caution">
    <text evidence="2">The sequence shown here is derived from an EMBL/GenBank/DDBJ whole genome shotgun (WGS) entry which is preliminary data.</text>
</comment>
<feature type="transmembrane region" description="Helical" evidence="1">
    <location>
        <begin position="84"/>
        <end position="109"/>
    </location>
</feature>
<keyword evidence="1" id="KW-0472">Membrane</keyword>
<keyword evidence="1" id="KW-0812">Transmembrane</keyword>
<reference evidence="2" key="1">
    <citation type="submission" date="2021-01" db="EMBL/GenBank/DDBJ databases">
        <title>Whole genome shotgun sequence of Virgisporangium aliadipatigenens NBRC 105644.</title>
        <authorList>
            <person name="Komaki H."/>
            <person name="Tamura T."/>
        </authorList>
    </citation>
    <scope>NUCLEOTIDE SEQUENCE</scope>
    <source>
        <strain evidence="2">NBRC 105644</strain>
    </source>
</reference>
<evidence type="ECO:0008006" key="4">
    <source>
        <dbReference type="Google" id="ProtNLM"/>
    </source>
</evidence>
<organism evidence="2 3">
    <name type="scientific">Virgisporangium aliadipatigenens</name>
    <dbReference type="NCBI Taxonomy" id="741659"/>
    <lineage>
        <taxon>Bacteria</taxon>
        <taxon>Bacillati</taxon>
        <taxon>Actinomycetota</taxon>
        <taxon>Actinomycetes</taxon>
        <taxon>Micromonosporales</taxon>
        <taxon>Micromonosporaceae</taxon>
        <taxon>Virgisporangium</taxon>
    </lineage>
</organism>
<evidence type="ECO:0000313" key="3">
    <source>
        <dbReference type="Proteomes" id="UP000619260"/>
    </source>
</evidence>
<feature type="transmembrane region" description="Helical" evidence="1">
    <location>
        <begin position="189"/>
        <end position="210"/>
    </location>
</feature>
<evidence type="ECO:0000313" key="2">
    <source>
        <dbReference type="EMBL" id="GIJ51772.1"/>
    </source>
</evidence>
<name>A0A8J3YWG6_9ACTN</name>
<evidence type="ECO:0000256" key="1">
    <source>
        <dbReference type="SAM" id="Phobius"/>
    </source>
</evidence>
<keyword evidence="3" id="KW-1185">Reference proteome</keyword>
<feature type="transmembrane region" description="Helical" evidence="1">
    <location>
        <begin position="17"/>
        <end position="35"/>
    </location>
</feature>
<proteinExistence type="predicted"/>
<sequence length="214" mass="21530">MTALVRYTLSMTVHGQAYLPPLILWASAVVVLTMNDLGPLTGSYAACAMTLFVCLTWLTAVQVNTESQTQRAMTAVAAGGLPRVFVAHVLAALVFSAALTAVGLVFPIVAGTHTVTAADVAIGATAQGICAVTGIAAGLLCSRPVVPRTGYAVVLALLLDGFLLIANAVPPVGPVVRGLNAGIPPGRLAGHAAVAVALLVLAVATASAVASRRD</sequence>
<feature type="transmembrane region" description="Helical" evidence="1">
    <location>
        <begin position="121"/>
        <end position="142"/>
    </location>
</feature>
<dbReference type="EMBL" id="BOPF01000054">
    <property type="protein sequence ID" value="GIJ51772.1"/>
    <property type="molecule type" value="Genomic_DNA"/>
</dbReference>
<feature type="transmembrane region" description="Helical" evidence="1">
    <location>
        <begin position="149"/>
        <end position="169"/>
    </location>
</feature>